<dbReference type="AlphaFoldDB" id="A0A1B7XU60"/>
<evidence type="ECO:0000313" key="2">
    <source>
        <dbReference type="Proteomes" id="UP000092177"/>
    </source>
</evidence>
<proteinExistence type="predicted"/>
<name>A0A1B7XU60_COLHI</name>
<dbReference type="VEuPathDB" id="FungiDB:CH63R_12439"/>
<dbReference type="GeneID" id="28871520"/>
<evidence type="ECO:0000313" key="1">
    <source>
        <dbReference type="EMBL" id="OBR03312.1"/>
    </source>
</evidence>
<keyword evidence="2" id="KW-1185">Reference proteome</keyword>
<dbReference type="EMBL" id="LTAN01000009">
    <property type="protein sequence ID" value="OBR03312.1"/>
    <property type="molecule type" value="Genomic_DNA"/>
</dbReference>
<comment type="caution">
    <text evidence="1">The sequence shown here is derived from an EMBL/GenBank/DDBJ whole genome shotgun (WGS) entry which is preliminary data.</text>
</comment>
<accession>A0A1B7XU60</accession>
<dbReference type="RefSeq" id="XP_018151830.1">
    <property type="nucleotide sequence ID" value="XM_018307413.1"/>
</dbReference>
<protein>
    <submittedName>
        <fullName evidence="1">Uncharacterized protein</fullName>
    </submittedName>
</protein>
<reference evidence="2" key="1">
    <citation type="journal article" date="2017" name="BMC Genomics">
        <title>Gapless genome assembly of Colletotrichum higginsianum reveals chromosome structure and association of transposable elements with secondary metabolite gene clusters.</title>
        <authorList>
            <person name="Dallery J.-F."/>
            <person name="Lapalu N."/>
            <person name="Zampounis A."/>
            <person name="Pigne S."/>
            <person name="Luyten I."/>
            <person name="Amselem J."/>
            <person name="Wittenberg A.H.J."/>
            <person name="Zhou S."/>
            <person name="de Queiroz M.V."/>
            <person name="Robin G.P."/>
            <person name="Auger A."/>
            <person name="Hainaut M."/>
            <person name="Henrissat B."/>
            <person name="Kim K.-T."/>
            <person name="Lee Y.-H."/>
            <person name="Lespinet O."/>
            <person name="Schwartz D.C."/>
            <person name="Thon M.R."/>
            <person name="O'Connell R.J."/>
        </authorList>
    </citation>
    <scope>NUCLEOTIDE SEQUENCE [LARGE SCALE GENOMIC DNA]</scope>
    <source>
        <strain evidence="2">IMI 349063</strain>
    </source>
</reference>
<dbReference type="Proteomes" id="UP000092177">
    <property type="component" value="Chromosome 9"/>
</dbReference>
<sequence length="70" mass="7562">MCPCDPVGAVPVVFEPLRIDKLSQRTIVRSKTGRSMGLEATMTAMPDCSTPLTEAEANPRVMLTKSAVRV</sequence>
<dbReference type="KEGG" id="chig:CH63R_12439"/>
<gene>
    <name evidence="1" type="ORF">CH63R_12439</name>
</gene>
<organism evidence="1 2">
    <name type="scientific">Colletotrichum higginsianum (strain IMI 349063)</name>
    <name type="common">Crucifer anthracnose fungus</name>
    <dbReference type="NCBI Taxonomy" id="759273"/>
    <lineage>
        <taxon>Eukaryota</taxon>
        <taxon>Fungi</taxon>
        <taxon>Dikarya</taxon>
        <taxon>Ascomycota</taxon>
        <taxon>Pezizomycotina</taxon>
        <taxon>Sordariomycetes</taxon>
        <taxon>Hypocreomycetidae</taxon>
        <taxon>Glomerellales</taxon>
        <taxon>Glomerellaceae</taxon>
        <taxon>Colletotrichum</taxon>
        <taxon>Colletotrichum destructivum species complex</taxon>
    </lineage>
</organism>